<dbReference type="InterPro" id="IPR036291">
    <property type="entry name" value="NAD(P)-bd_dom_sf"/>
</dbReference>
<feature type="site" description="Important for catalysis" evidence="9">
    <location>
        <position position="142"/>
    </location>
</feature>
<evidence type="ECO:0000256" key="8">
    <source>
        <dbReference type="PIRSR" id="PIRSR000185-2"/>
    </source>
</evidence>
<organism evidence="12">
    <name type="scientific">Daucus carota subsp. sativus</name>
    <name type="common">Carrot</name>
    <dbReference type="NCBI Taxonomy" id="79200"/>
    <lineage>
        <taxon>Eukaryota</taxon>
        <taxon>Viridiplantae</taxon>
        <taxon>Streptophyta</taxon>
        <taxon>Embryophyta</taxon>
        <taxon>Tracheophyta</taxon>
        <taxon>Spermatophyta</taxon>
        <taxon>Magnoliopsida</taxon>
        <taxon>eudicotyledons</taxon>
        <taxon>Gunneridae</taxon>
        <taxon>Pentapetalae</taxon>
        <taxon>asterids</taxon>
        <taxon>campanulids</taxon>
        <taxon>Apiales</taxon>
        <taxon>Apiaceae</taxon>
        <taxon>Apioideae</taxon>
        <taxon>Scandiceae</taxon>
        <taxon>Daucinae</taxon>
        <taxon>Daucus</taxon>
        <taxon>Daucus sect. Daucus</taxon>
    </lineage>
</organism>
<dbReference type="GO" id="GO:0006538">
    <property type="term" value="P:L-glutamate catabolic process"/>
    <property type="evidence" value="ECO:0007669"/>
    <property type="project" value="TreeGrafter"/>
</dbReference>
<dbReference type="PROSITE" id="PS00074">
    <property type="entry name" value="GLFV_DEHYDROGENASE"/>
    <property type="match status" value="1"/>
</dbReference>
<keyword evidence="2 6" id="KW-0560">Oxidoreductase</keyword>
<feature type="binding site" evidence="8">
    <location>
        <position position="66"/>
    </location>
    <ligand>
        <name>substrate</name>
    </ligand>
</feature>
<dbReference type="InterPro" id="IPR033524">
    <property type="entry name" value="Glu/Leu/Phe/Val_DH_AS"/>
</dbReference>
<dbReference type="Gene3D" id="3.40.50.10860">
    <property type="entry name" value="Leucine Dehydrogenase, chain A, domain 1"/>
    <property type="match status" value="1"/>
</dbReference>
<comment type="catalytic activity">
    <reaction evidence="4">
        <text>L-glutamate + NAD(+) + H2O = 2-oxoglutarate + NH4(+) + NADH + H(+)</text>
        <dbReference type="Rhea" id="RHEA:15133"/>
        <dbReference type="ChEBI" id="CHEBI:15377"/>
        <dbReference type="ChEBI" id="CHEBI:15378"/>
        <dbReference type="ChEBI" id="CHEBI:16810"/>
        <dbReference type="ChEBI" id="CHEBI:28938"/>
        <dbReference type="ChEBI" id="CHEBI:29985"/>
        <dbReference type="ChEBI" id="CHEBI:57540"/>
        <dbReference type="ChEBI" id="CHEBI:57945"/>
        <dbReference type="EC" id="1.4.1.3"/>
    </reaction>
</comment>
<evidence type="ECO:0000313" key="12">
    <source>
        <dbReference type="EMBL" id="KZM97992.1"/>
    </source>
</evidence>
<feature type="binding site" evidence="8">
    <location>
        <position position="301"/>
    </location>
    <ligand>
        <name>substrate</name>
    </ligand>
</feature>
<dbReference type="Pfam" id="PF02812">
    <property type="entry name" value="ELFV_dehydrog_N"/>
    <property type="match status" value="1"/>
</dbReference>
<evidence type="ECO:0000256" key="1">
    <source>
        <dbReference type="ARBA" id="ARBA00006382"/>
    </source>
</evidence>
<evidence type="ECO:0000256" key="3">
    <source>
        <dbReference type="ARBA" id="ARBA00023027"/>
    </source>
</evidence>
<dbReference type="InterPro" id="IPR006096">
    <property type="entry name" value="Glu/Leu/Phe/Val/Trp_DH_C"/>
</dbReference>
<dbReference type="OMA" id="WGPEKIV"/>
<dbReference type="InterPro" id="IPR046346">
    <property type="entry name" value="Aminoacid_DH-like_N_sf"/>
</dbReference>
<dbReference type="Gene3D" id="3.40.50.720">
    <property type="entry name" value="NAD(P)-binding Rossmann-like Domain"/>
    <property type="match status" value="2"/>
</dbReference>
<dbReference type="InterPro" id="IPR006095">
    <property type="entry name" value="Glu/Leu/Phe/Val/Trp_DH"/>
</dbReference>
<proteinExistence type="inferred from homology"/>
<keyword evidence="8" id="KW-0547">Nucleotide-binding</keyword>
<feature type="active site" description="Proton donor" evidence="7">
    <location>
        <position position="102"/>
    </location>
</feature>
<comment type="caution">
    <text evidence="12">The sequence shown here is derived from an EMBL/GenBank/DDBJ whole genome shotgun (WGS) entry which is preliminary data.</text>
</comment>
<comment type="catalytic activity">
    <reaction evidence="5">
        <text>L-glutamate + NADP(+) + H2O = 2-oxoglutarate + NH4(+) + NADPH + H(+)</text>
        <dbReference type="Rhea" id="RHEA:11612"/>
        <dbReference type="ChEBI" id="CHEBI:15377"/>
        <dbReference type="ChEBI" id="CHEBI:15378"/>
        <dbReference type="ChEBI" id="CHEBI:16810"/>
        <dbReference type="ChEBI" id="CHEBI:28938"/>
        <dbReference type="ChEBI" id="CHEBI:29985"/>
        <dbReference type="ChEBI" id="CHEBI:57783"/>
        <dbReference type="ChEBI" id="CHEBI:58349"/>
        <dbReference type="EC" id="1.4.1.3"/>
    </reaction>
</comment>
<dbReference type="GO" id="GO:0000166">
    <property type="term" value="F:nucleotide binding"/>
    <property type="evidence" value="ECO:0007669"/>
    <property type="project" value="UniProtKB-KW"/>
</dbReference>
<dbReference type="InterPro" id="IPR014362">
    <property type="entry name" value="Glu_DH"/>
</dbReference>
<dbReference type="GO" id="GO:0005739">
    <property type="term" value="C:mitochondrion"/>
    <property type="evidence" value="ECO:0007669"/>
    <property type="project" value="TreeGrafter"/>
</dbReference>
<dbReference type="PIRSF" id="PIRSF000185">
    <property type="entry name" value="Glu_DH"/>
    <property type="match status" value="1"/>
</dbReference>
<evidence type="ECO:0000259" key="11">
    <source>
        <dbReference type="SMART" id="SM00839"/>
    </source>
</evidence>
<comment type="similarity">
    <text evidence="1 6 10">Belongs to the Glu/Leu/Phe/Val dehydrogenases family.</text>
</comment>
<dbReference type="CDD" id="cd01076">
    <property type="entry name" value="NAD_bind_1_Glu_DH"/>
    <property type="match status" value="1"/>
</dbReference>
<keyword evidence="3 8" id="KW-0520">NAD</keyword>
<dbReference type="InterPro" id="IPR006097">
    <property type="entry name" value="Glu/Leu/Phe/Val/Trp_DH_dimer"/>
</dbReference>
<dbReference type="AlphaFoldDB" id="A0A162A9D5"/>
<dbReference type="EMBL" id="LNRQ01000004">
    <property type="protein sequence ID" value="KZM97992.1"/>
    <property type="molecule type" value="Genomic_DNA"/>
</dbReference>
<evidence type="ECO:0000256" key="2">
    <source>
        <dbReference type="ARBA" id="ARBA00023002"/>
    </source>
</evidence>
<protein>
    <recommendedName>
        <fullName evidence="6">Glutamate dehydrogenase</fullName>
    </recommendedName>
</protein>
<name>A0A162A9D5_DAUCS</name>
<dbReference type="Gramene" id="KZM97992">
    <property type="protein sequence ID" value="KZM97992"/>
    <property type="gene ID" value="DCAR_014646"/>
</dbReference>
<dbReference type="FunFam" id="3.40.50.10860:FF:000003">
    <property type="entry name" value="Glutamate dehydrogenase"/>
    <property type="match status" value="1"/>
</dbReference>
<reference evidence="12" key="1">
    <citation type="journal article" date="2016" name="Nat. Genet.">
        <title>A high-quality carrot genome assembly provides new insights into carotenoid accumulation and asterid genome evolution.</title>
        <authorList>
            <person name="Iorizzo M."/>
            <person name="Ellison S."/>
            <person name="Senalik D."/>
            <person name="Zeng P."/>
            <person name="Satapoomin P."/>
            <person name="Huang J."/>
            <person name="Bowman M."/>
            <person name="Iovene M."/>
            <person name="Sanseverino W."/>
            <person name="Cavagnaro P."/>
            <person name="Yildiz M."/>
            <person name="Macko-Podgorni A."/>
            <person name="Moranska E."/>
            <person name="Grzebelus E."/>
            <person name="Grzebelus D."/>
            <person name="Ashrafi H."/>
            <person name="Zheng Z."/>
            <person name="Cheng S."/>
            <person name="Spooner D."/>
            <person name="Van Deynze A."/>
            <person name="Simon P."/>
        </authorList>
    </citation>
    <scope>NUCLEOTIDE SEQUENCE [LARGE SCALE GENOMIC DNA]</scope>
    <source>
        <tissue evidence="12">Leaf</tissue>
    </source>
</reference>
<evidence type="ECO:0000256" key="10">
    <source>
        <dbReference type="RuleBase" id="RU004417"/>
    </source>
</evidence>
<dbReference type="PANTHER" id="PTHR11606">
    <property type="entry name" value="GLUTAMATE DEHYDROGENASE"/>
    <property type="match status" value="1"/>
</dbReference>
<accession>A0A162A9D5</accession>
<dbReference type="SUPFAM" id="SSF51735">
    <property type="entry name" value="NAD(P)-binding Rossmann-fold domains"/>
    <property type="match status" value="1"/>
</dbReference>
<dbReference type="PANTHER" id="PTHR11606:SF24">
    <property type="entry name" value="NAD-SPECIFIC GLUTAMATE DEHYDROGENASE"/>
    <property type="match status" value="1"/>
</dbReference>
<sequence length="368" mass="40540">MNALAATSRNFRRAARLLNLDSKLEKSLLIPFREIKVECTIPKDDGTLVSYVGFRVQHDNSRGPMKGGIRYHPEVDPDEVNALAQLMTWKTAVADIPYGGAKGGIGCNPKDLSKSELERLTRVFTQKIHDLIGVQTDVPAPDMGTNAQTMAWILDEYSKFHGHSPAIVTGKPIDLGGSLGREAATGRGVVYATKALLEEHGKSVKDLTFAIQHKEDTGSLKNFSGGDDMPAEHLLGQECDVLIPCALGGVLNRENAQDVRAKYIIEAANHPTDPDADEILSKNGVIVLPDIYANSGGVTVSYFEWVQNIQGFMWDEEKVNRELKKYMTRAFLNIKNMCQTHNCDLRMGAFTLGVNRVARATMLRGWEA</sequence>
<dbReference type="SMART" id="SM00839">
    <property type="entry name" value="ELFV_dehydrog"/>
    <property type="match status" value="1"/>
</dbReference>
<evidence type="ECO:0000256" key="6">
    <source>
        <dbReference type="PIRNR" id="PIRNR000185"/>
    </source>
</evidence>
<feature type="binding site" evidence="8">
    <location>
        <position position="185"/>
    </location>
    <ligand>
        <name>NAD(+)</name>
        <dbReference type="ChEBI" id="CHEBI:57540"/>
    </ligand>
</feature>
<feature type="domain" description="Glutamate/phenylalanine/leucine/valine/L-tryptophan dehydrogenase C-terminal" evidence="11">
    <location>
        <begin position="178"/>
        <end position="365"/>
    </location>
</feature>
<dbReference type="STRING" id="79200.A0A162A9D5"/>
<evidence type="ECO:0000256" key="7">
    <source>
        <dbReference type="PIRSR" id="PIRSR000185-1"/>
    </source>
</evidence>
<dbReference type="Pfam" id="PF00208">
    <property type="entry name" value="ELFV_dehydrog"/>
    <property type="match status" value="1"/>
</dbReference>
<dbReference type="GO" id="GO:0004352">
    <property type="term" value="F:glutamate dehydrogenase (NAD+) activity"/>
    <property type="evidence" value="ECO:0007669"/>
    <property type="project" value="TreeGrafter"/>
</dbReference>
<dbReference type="SUPFAM" id="SSF53223">
    <property type="entry name" value="Aminoacid dehydrogenase-like, N-terminal domain"/>
    <property type="match status" value="1"/>
</dbReference>
<evidence type="ECO:0000256" key="5">
    <source>
        <dbReference type="ARBA" id="ARBA00048577"/>
    </source>
</evidence>
<dbReference type="InterPro" id="IPR033922">
    <property type="entry name" value="NAD_bind_Glu_DH"/>
</dbReference>
<dbReference type="PRINTS" id="PR00082">
    <property type="entry name" value="GLFDHDRGNASE"/>
</dbReference>
<evidence type="ECO:0000256" key="9">
    <source>
        <dbReference type="PIRSR" id="PIRSR000185-3"/>
    </source>
</evidence>
<gene>
    <name evidence="12" type="ORF">DCAR_014646</name>
</gene>
<feature type="binding site" evidence="8">
    <location>
        <position position="90"/>
    </location>
    <ligand>
        <name>substrate</name>
    </ligand>
</feature>
<evidence type="ECO:0000256" key="4">
    <source>
        <dbReference type="ARBA" id="ARBA00047867"/>
    </source>
</evidence>